<reference evidence="1 2" key="1">
    <citation type="submission" date="2010-06" db="EMBL/GenBank/DDBJ databases">
        <title>Complete sequence chromosome of Methanohalobium evestigatum Z-7303.</title>
        <authorList>
            <consortium name="US DOE Joint Genome Institute"/>
            <person name="Lucas S."/>
            <person name="Copeland A."/>
            <person name="Lapidus A."/>
            <person name="Cheng J.-F."/>
            <person name="Bruce D."/>
            <person name="Goodwin L."/>
            <person name="Pitluck S."/>
            <person name="Saunders E."/>
            <person name="Detter J.C."/>
            <person name="Han C."/>
            <person name="Tapia R."/>
            <person name="Land M."/>
            <person name="Hauser L."/>
            <person name="Kyrpides N."/>
            <person name="Mikhailova N."/>
            <person name="Sieprawska-Lupa M."/>
            <person name="Whitman W.B."/>
            <person name="Anderson I."/>
            <person name="Woyke T."/>
        </authorList>
    </citation>
    <scope>NUCLEOTIDE SEQUENCE [LARGE SCALE GENOMIC DNA]</scope>
    <source>
        <strain evidence="2">ATCC BAA-1072 / DSM 3721 / NBRC 107634 / OCM 161 / Z-7303</strain>
    </source>
</reference>
<keyword evidence="2" id="KW-1185">Reference proteome</keyword>
<dbReference type="RefSeq" id="WP_013193716.1">
    <property type="nucleotide sequence ID" value="NC_014253.1"/>
</dbReference>
<dbReference type="PANTHER" id="PTHR38436">
    <property type="entry name" value="POLYKETIDE CYCLASE SNOAL-LIKE DOMAIN"/>
    <property type="match status" value="1"/>
</dbReference>
<proteinExistence type="predicted"/>
<dbReference type="OrthoDB" id="8685at2157"/>
<evidence type="ECO:0000313" key="2">
    <source>
        <dbReference type="Proteomes" id="UP000000391"/>
    </source>
</evidence>
<evidence type="ECO:0000313" key="1">
    <source>
        <dbReference type="EMBL" id="ADI73148.1"/>
    </source>
</evidence>
<dbReference type="Pfam" id="PF07366">
    <property type="entry name" value="SnoaL"/>
    <property type="match status" value="1"/>
</dbReference>
<evidence type="ECO:0008006" key="3">
    <source>
        <dbReference type="Google" id="ProtNLM"/>
    </source>
</evidence>
<dbReference type="HOGENOM" id="CLU_100997_5_0_2"/>
<dbReference type="PANTHER" id="PTHR38436:SF1">
    <property type="entry name" value="ESTER CYCLASE"/>
    <property type="match status" value="1"/>
</dbReference>
<sequence length="145" mass="16274">MSSEDTVETGNPSTENNKALIRQVVEKAWKPSVIKEVCASDYVIHFGRETLTRDDLIEFMSMLHSALMDLRFTADDIIAEGDKVVTRWTASGTHQGVFQGIQPTGNHVVFTGITISRIENGIIVEDWEEVDQLNFTQQFGVFPEV</sequence>
<dbReference type="Gene3D" id="3.10.450.50">
    <property type="match status" value="1"/>
</dbReference>
<dbReference type="EMBL" id="CP002069">
    <property type="protein sequence ID" value="ADI73148.1"/>
    <property type="molecule type" value="Genomic_DNA"/>
</dbReference>
<protein>
    <recommendedName>
        <fullName evidence="3">Ester cyclase</fullName>
    </recommendedName>
</protein>
<organism evidence="1 2">
    <name type="scientific">Methanohalobium evestigatum (strain ATCC BAA-1072 / DSM 3721 / NBRC 107634 / OCM 161 / Z-7303)</name>
    <dbReference type="NCBI Taxonomy" id="644295"/>
    <lineage>
        <taxon>Archaea</taxon>
        <taxon>Methanobacteriati</taxon>
        <taxon>Methanobacteriota</taxon>
        <taxon>Stenosarchaea group</taxon>
        <taxon>Methanomicrobia</taxon>
        <taxon>Methanosarcinales</taxon>
        <taxon>Methanosarcinaceae</taxon>
        <taxon>Methanohalobium</taxon>
    </lineage>
</organism>
<dbReference type="GO" id="GO:0030638">
    <property type="term" value="P:polyketide metabolic process"/>
    <property type="evidence" value="ECO:0007669"/>
    <property type="project" value="InterPro"/>
</dbReference>
<dbReference type="Proteomes" id="UP000000391">
    <property type="component" value="Chromosome"/>
</dbReference>
<dbReference type="AlphaFoldDB" id="D7E6C6"/>
<accession>D7E6C6</accession>
<dbReference type="InterPro" id="IPR032710">
    <property type="entry name" value="NTF2-like_dom_sf"/>
</dbReference>
<gene>
    <name evidence="1" type="ordered locus">Metev_0218</name>
</gene>
<dbReference type="GeneID" id="9345830"/>
<dbReference type="SUPFAM" id="SSF54427">
    <property type="entry name" value="NTF2-like"/>
    <property type="match status" value="1"/>
</dbReference>
<dbReference type="InterPro" id="IPR009959">
    <property type="entry name" value="Cyclase_SnoaL-like"/>
</dbReference>
<name>D7E6C6_METEZ</name>
<dbReference type="KEGG" id="mev:Metev_0218"/>